<sequence>MNEADLLFRGGRVFSAGMAGPEASDVAVTGGRISAIGPRLDHLIGPGTEMIDATGQLLLPGFIDAHVHPVQAGVELLQCEVSAATGAADALALVGRYAAAHPDDPWILGGGWAMEWFPGGNPTAAALDAVVGDRPAALSNRDHHGMWVSSAALRLARITASTPDPADGRIERDADGNPSGMLHEGAAALLSAVLPPVDPELTLRGLLAAQARLHSFGITGWQDAMIGGYIDSGNGFGEAYLRAEERGELTARVTGALWLDRAATLDTVAELAALRDACRADPSRLAFSAVKIMMDGVAENHTAALSHPYLDGDGNATGERGISFFEPELLKRLVAALEGAGFDLHFHALGDRAVTEALDALEAARSGGGIRDARHQLAHLQMVRAEDVPRFAALGAAANIQSLWASHEPQFDELTVPFIAPELIARSYPFGDLVRAGARLAAGSDWPVTSPNPLQAIRVAVTRVSDDAPAGAEPLGGPAQQLSLAEALTAYTAGSAWVNRREHETGRIETGFLADLTLLDRDPFAGPAEAIDQACVVATWVGGRLVYEVPASPSSSE</sequence>
<evidence type="ECO:0000313" key="3">
    <source>
        <dbReference type="Proteomes" id="UP001500213"/>
    </source>
</evidence>
<evidence type="ECO:0000259" key="1">
    <source>
        <dbReference type="Pfam" id="PF07969"/>
    </source>
</evidence>
<gene>
    <name evidence="2" type="ORF">GCM10022288_23170</name>
</gene>
<feature type="domain" description="Amidohydrolase 3" evidence="1">
    <location>
        <begin position="49"/>
        <end position="547"/>
    </location>
</feature>
<dbReference type="CDD" id="cd01300">
    <property type="entry name" value="YtcJ_like"/>
    <property type="match status" value="1"/>
</dbReference>
<dbReference type="PANTHER" id="PTHR22642">
    <property type="entry name" value="IMIDAZOLONEPROPIONASE"/>
    <property type="match status" value="1"/>
</dbReference>
<dbReference type="SUPFAM" id="SSF51556">
    <property type="entry name" value="Metallo-dependent hydrolases"/>
    <property type="match status" value="1"/>
</dbReference>
<dbReference type="PANTHER" id="PTHR22642:SF2">
    <property type="entry name" value="PROTEIN LONG AFTER FAR-RED 3"/>
    <property type="match status" value="1"/>
</dbReference>
<dbReference type="SUPFAM" id="SSF51338">
    <property type="entry name" value="Composite domain of metallo-dependent hydrolases"/>
    <property type="match status" value="1"/>
</dbReference>
<organism evidence="2 3">
    <name type="scientific">Gryllotalpicola kribbensis</name>
    <dbReference type="NCBI Taxonomy" id="993084"/>
    <lineage>
        <taxon>Bacteria</taxon>
        <taxon>Bacillati</taxon>
        <taxon>Actinomycetota</taxon>
        <taxon>Actinomycetes</taxon>
        <taxon>Micrococcales</taxon>
        <taxon>Microbacteriaceae</taxon>
        <taxon>Gryllotalpicola</taxon>
    </lineage>
</organism>
<proteinExistence type="predicted"/>
<dbReference type="InterPro" id="IPR032466">
    <property type="entry name" value="Metal_Hydrolase"/>
</dbReference>
<dbReference type="EMBL" id="BAABBX010000015">
    <property type="protein sequence ID" value="GAA4191798.1"/>
    <property type="molecule type" value="Genomic_DNA"/>
</dbReference>
<dbReference type="Gene3D" id="2.30.40.10">
    <property type="entry name" value="Urease, subunit C, domain 1"/>
    <property type="match status" value="1"/>
</dbReference>
<dbReference type="InterPro" id="IPR013108">
    <property type="entry name" value="Amidohydro_3"/>
</dbReference>
<dbReference type="InterPro" id="IPR033932">
    <property type="entry name" value="YtcJ-like"/>
</dbReference>
<dbReference type="InterPro" id="IPR011059">
    <property type="entry name" value="Metal-dep_hydrolase_composite"/>
</dbReference>
<dbReference type="Proteomes" id="UP001500213">
    <property type="component" value="Unassembled WGS sequence"/>
</dbReference>
<comment type="caution">
    <text evidence="2">The sequence shown here is derived from an EMBL/GenBank/DDBJ whole genome shotgun (WGS) entry which is preliminary data.</text>
</comment>
<evidence type="ECO:0000313" key="2">
    <source>
        <dbReference type="EMBL" id="GAA4191798.1"/>
    </source>
</evidence>
<name>A0ABP8AVV3_9MICO</name>
<dbReference type="Pfam" id="PF07969">
    <property type="entry name" value="Amidohydro_3"/>
    <property type="match status" value="1"/>
</dbReference>
<reference evidence="3" key="1">
    <citation type="journal article" date="2019" name="Int. J. Syst. Evol. Microbiol.">
        <title>The Global Catalogue of Microorganisms (GCM) 10K type strain sequencing project: providing services to taxonomists for standard genome sequencing and annotation.</title>
        <authorList>
            <consortium name="The Broad Institute Genomics Platform"/>
            <consortium name="The Broad Institute Genome Sequencing Center for Infectious Disease"/>
            <person name="Wu L."/>
            <person name="Ma J."/>
        </authorList>
    </citation>
    <scope>NUCLEOTIDE SEQUENCE [LARGE SCALE GENOMIC DNA]</scope>
    <source>
        <strain evidence="3">JCM 17593</strain>
    </source>
</reference>
<dbReference type="Gene3D" id="3.20.20.140">
    <property type="entry name" value="Metal-dependent hydrolases"/>
    <property type="match status" value="1"/>
</dbReference>
<accession>A0ABP8AVV3</accession>
<protein>
    <submittedName>
        <fullName evidence="2">Amidohydrolase</fullName>
    </submittedName>
</protein>
<dbReference type="Gene3D" id="3.10.310.70">
    <property type="match status" value="1"/>
</dbReference>
<keyword evidence="3" id="KW-1185">Reference proteome</keyword>
<dbReference type="RefSeq" id="WP_344777020.1">
    <property type="nucleotide sequence ID" value="NZ_BAABBX010000015.1"/>
</dbReference>